<proteinExistence type="predicted"/>
<evidence type="ECO:0000313" key="2">
    <source>
        <dbReference type="EMBL" id="GGW98282.1"/>
    </source>
</evidence>
<keyword evidence="3" id="KW-1185">Reference proteome</keyword>
<dbReference type="PANTHER" id="PTHR43135:SF3">
    <property type="entry name" value="ALPHA-D-RIBOSE 1-METHYLPHOSPHONATE 5-TRIPHOSPHATE DIPHOSPHATASE"/>
    <property type="match status" value="1"/>
</dbReference>
<dbReference type="PANTHER" id="PTHR43135">
    <property type="entry name" value="ALPHA-D-RIBOSE 1-METHYLPHOSPHONATE 5-TRIPHOSPHATE DIPHOSPHATASE"/>
    <property type="match status" value="1"/>
</dbReference>
<protein>
    <recommendedName>
        <fullName evidence="1">Amidohydrolase-related domain-containing protein</fullName>
    </recommendedName>
</protein>
<dbReference type="InterPro" id="IPR011059">
    <property type="entry name" value="Metal-dep_hydrolase_composite"/>
</dbReference>
<name>A0ABQ2X3V0_9ACTN</name>
<dbReference type="InterPro" id="IPR006680">
    <property type="entry name" value="Amidohydro-rel"/>
</dbReference>
<evidence type="ECO:0000259" key="1">
    <source>
        <dbReference type="Pfam" id="PF01979"/>
    </source>
</evidence>
<comment type="caution">
    <text evidence="2">The sequence shown here is derived from an EMBL/GenBank/DDBJ whole genome shotgun (WGS) entry which is preliminary data.</text>
</comment>
<dbReference type="Pfam" id="PF01979">
    <property type="entry name" value="Amidohydro_1"/>
    <property type="match status" value="1"/>
</dbReference>
<evidence type="ECO:0000313" key="3">
    <source>
        <dbReference type="Proteomes" id="UP000617743"/>
    </source>
</evidence>
<dbReference type="RefSeq" id="WP_229906403.1">
    <property type="nucleotide sequence ID" value="NZ_BMWC01000003.1"/>
</dbReference>
<dbReference type="EMBL" id="BMWC01000003">
    <property type="protein sequence ID" value="GGW98282.1"/>
    <property type="molecule type" value="Genomic_DNA"/>
</dbReference>
<feature type="domain" description="Amidohydrolase-related" evidence="1">
    <location>
        <begin position="41"/>
        <end position="154"/>
    </location>
</feature>
<dbReference type="SUPFAM" id="SSF51338">
    <property type="entry name" value="Composite domain of metallo-dependent hydrolases"/>
    <property type="match status" value="1"/>
</dbReference>
<dbReference type="InterPro" id="IPR051781">
    <property type="entry name" value="Metallo-dep_Hydrolase"/>
</dbReference>
<gene>
    <name evidence="2" type="ORF">GCM10010383_30600</name>
</gene>
<organism evidence="2 3">
    <name type="scientific">Streptomyces lomondensis</name>
    <dbReference type="NCBI Taxonomy" id="68229"/>
    <lineage>
        <taxon>Bacteria</taxon>
        <taxon>Bacillati</taxon>
        <taxon>Actinomycetota</taxon>
        <taxon>Actinomycetes</taxon>
        <taxon>Kitasatosporales</taxon>
        <taxon>Streptomycetaceae</taxon>
        <taxon>Streptomyces</taxon>
    </lineage>
</organism>
<dbReference type="Proteomes" id="UP000617743">
    <property type="component" value="Unassembled WGS sequence"/>
</dbReference>
<dbReference type="Gene3D" id="2.30.40.10">
    <property type="entry name" value="Urease, subunit C, domain 1"/>
    <property type="match status" value="1"/>
</dbReference>
<accession>A0ABQ2X3V0</accession>
<sequence length="209" mass="22652">MVAQYADDRFALIITPFTAQALLGADPALADDPRVLALMPPWDIAAIKERAKTPPTTAQQDQLATEMANYRRLSARGARLALGSDSPLVPVGLSLHPALRALHAHGYSPSQTLHSATTIPARLFGVHDLGTIQPGKIADLVIVDGDPFTDFDTLINTSLVVHDGIPHQRTDLTALRPTRHQPPPHGNTWLDTARSLQRGSCCHHEPDRV</sequence>
<reference evidence="3" key="1">
    <citation type="journal article" date="2019" name="Int. J. Syst. Evol. Microbiol.">
        <title>The Global Catalogue of Microorganisms (GCM) 10K type strain sequencing project: providing services to taxonomists for standard genome sequencing and annotation.</title>
        <authorList>
            <consortium name="The Broad Institute Genomics Platform"/>
            <consortium name="The Broad Institute Genome Sequencing Center for Infectious Disease"/>
            <person name="Wu L."/>
            <person name="Ma J."/>
        </authorList>
    </citation>
    <scope>NUCLEOTIDE SEQUENCE [LARGE SCALE GENOMIC DNA]</scope>
    <source>
        <strain evidence="3">JCM 4866</strain>
    </source>
</reference>
<dbReference type="Gene3D" id="3.20.20.140">
    <property type="entry name" value="Metal-dependent hydrolases"/>
    <property type="match status" value="1"/>
</dbReference>